<dbReference type="RefSeq" id="NP_891903.1">
    <property type="nucleotide sequence ID" value="NC_005068.1"/>
</dbReference>
<evidence type="ECO:0000256" key="2">
    <source>
        <dbReference type="ARBA" id="ARBA00017118"/>
    </source>
</evidence>
<dbReference type="KEGG" id="vg:1725100"/>
<evidence type="ECO:0000313" key="6">
    <source>
        <dbReference type="Proteomes" id="UP000203359"/>
    </source>
</evidence>
<dbReference type="GeneID" id="1725100"/>
<keyword evidence="4" id="KW-0804">Transcription</keyword>
<sequence length="94" mass="10919">MLTKSQVYAIVREVISYKKFNNDTKDVTAHVESPQFASISQFINAHADQIFIKHSNHQDAPVAPHLNRLNYIFHLPTTLIDEYNYCLNRDNETN</sequence>
<proteinExistence type="inferred from homology"/>
<reference evidence="5 6" key="4">
    <citation type="journal article" date="2003" name="Virology">
        <title>The genome of the Cryptophlebia leucotreta granulovirus.</title>
        <authorList>
            <person name="Lange M."/>
            <person name="Jehle J.A."/>
        </authorList>
    </citation>
    <scope>NUCLEOTIDE SEQUENCE [LARGE SCALE GENOMIC DNA]</scope>
    <source>
        <strain evidence="5">CV3</strain>
    </source>
</reference>
<evidence type="ECO:0000313" key="5">
    <source>
        <dbReference type="EMBL" id="AAQ21651.1"/>
    </source>
</evidence>
<protein>
    <recommendedName>
        <fullName evidence="2">Late expression factor 11</fullName>
    </recommendedName>
</protein>
<dbReference type="OrthoDB" id="15391at10239"/>
<comment type="similarity">
    <text evidence="1">Belongs to the baculoviridae LEF-11 family.</text>
</comment>
<accession>Q7T5N3</accession>
<evidence type="ECO:0000256" key="3">
    <source>
        <dbReference type="ARBA" id="ARBA00023015"/>
    </source>
</evidence>
<dbReference type="EMBL" id="AY229987">
    <property type="protein sequence ID" value="AAQ21651.1"/>
    <property type="molecule type" value="Genomic_DNA"/>
</dbReference>
<organism evidence="5 6">
    <name type="scientific">Cryptophlebia leucotreta granulosis virus</name>
    <name type="common">ClGV</name>
    <name type="synonym">Cryptophlebia leucotreta granulovirus</name>
    <dbReference type="NCBI Taxonomy" id="35254"/>
    <lineage>
        <taxon>Viruses</taxon>
        <taxon>Viruses incertae sedis</taxon>
        <taxon>Naldaviricetes</taxon>
        <taxon>Lefavirales</taxon>
        <taxon>Baculoviridae</taxon>
        <taxon>Betabaculovirus</taxon>
        <taxon>Betabaculovirus cryleucotretae</taxon>
    </lineage>
</organism>
<evidence type="ECO:0000256" key="1">
    <source>
        <dbReference type="ARBA" id="ARBA00008271"/>
    </source>
</evidence>
<keyword evidence="6" id="KW-1185">Reference proteome</keyword>
<reference evidence="5 6" key="3">
    <citation type="journal article" date="2002" name="J. Gen. Virol.">
        <title>The expansion of a hypervariable, non-hr ori-like region in the genome of Cryptophlebia leucotreta granulovirus provides in vivo evidence for the utilization of baculovirus non-hr oris during replication.</title>
        <authorList>
            <person name="Jehle J.A."/>
        </authorList>
    </citation>
    <scope>NUCLEOTIDE SEQUENCE [LARGE SCALE GENOMIC DNA]</scope>
    <source>
        <strain evidence="5">CV3</strain>
    </source>
</reference>
<reference evidence="5 6" key="2">
    <citation type="journal article" date="1994" name="J. Gen. Virol.">
        <title>The granulin gene region of Cryptophlebia leucotreta granulosis virus: sequence analysis and phylogenetic considerations.</title>
        <authorList>
            <person name="Jehle J.A."/>
            <person name="Backhaus H."/>
        </authorList>
    </citation>
    <scope>NUCLEOTIDE SEQUENCE [LARGE SCALE GENOMIC DNA]</scope>
    <source>
        <strain evidence="5">CV3</strain>
    </source>
</reference>
<keyword evidence="3" id="KW-0805">Transcription regulation</keyword>
<dbReference type="Pfam" id="PF06385">
    <property type="entry name" value="Baculo_LEF-11"/>
    <property type="match status" value="1"/>
</dbReference>
<organismHost>
    <name type="scientific">Tortricidae</name>
    <dbReference type="NCBI Taxonomy" id="7139"/>
</organismHost>
<reference evidence="5 6" key="1">
    <citation type="journal article" date="1994" name="J. Gen. Virol.">
        <title>Genome organization of the DNA-binding protein gene region of Cryptophlebia leucotreta granulosis virus is closely related to that of nuclear polyhedrosis viruses.</title>
        <authorList>
            <person name="Jehle J.A."/>
            <person name="Backhaus H."/>
        </authorList>
    </citation>
    <scope>NUCLEOTIDE SEQUENCE [LARGE SCALE GENOMIC DNA]</scope>
    <source>
        <strain evidence="5">CV3</strain>
    </source>
</reference>
<evidence type="ECO:0000256" key="4">
    <source>
        <dbReference type="ARBA" id="ARBA00023163"/>
    </source>
</evidence>
<name>Q7T5N3_GVCL</name>
<dbReference type="GO" id="GO:0019058">
    <property type="term" value="P:viral life cycle"/>
    <property type="evidence" value="ECO:0007669"/>
    <property type="project" value="InterPro"/>
</dbReference>
<dbReference type="InterPro" id="IPR009429">
    <property type="entry name" value="Baculo_LEF-11"/>
</dbReference>
<dbReference type="Proteomes" id="UP000203359">
    <property type="component" value="Segment"/>
</dbReference>
<dbReference type="GO" id="GO:0006355">
    <property type="term" value="P:regulation of DNA-templated transcription"/>
    <property type="evidence" value="ECO:0007669"/>
    <property type="project" value="InterPro"/>
</dbReference>